<protein>
    <submittedName>
        <fullName evidence="1">Uncharacterized protein</fullName>
    </submittedName>
</protein>
<evidence type="ECO:0000313" key="2">
    <source>
        <dbReference type="Proteomes" id="UP000255024"/>
    </source>
</evidence>
<organism evidence="1 2">
    <name type="scientific">Myroides odoratus</name>
    <name type="common">Flavobacterium odoratum</name>
    <dbReference type="NCBI Taxonomy" id="256"/>
    <lineage>
        <taxon>Bacteria</taxon>
        <taxon>Pseudomonadati</taxon>
        <taxon>Bacteroidota</taxon>
        <taxon>Flavobacteriia</taxon>
        <taxon>Flavobacteriales</taxon>
        <taxon>Flavobacteriaceae</taxon>
        <taxon>Myroides</taxon>
    </lineage>
</organism>
<evidence type="ECO:0000313" key="1">
    <source>
        <dbReference type="EMBL" id="STZ70083.1"/>
    </source>
</evidence>
<reference evidence="1 2" key="1">
    <citation type="submission" date="2018-06" db="EMBL/GenBank/DDBJ databases">
        <authorList>
            <consortium name="Pathogen Informatics"/>
            <person name="Doyle S."/>
        </authorList>
    </citation>
    <scope>NUCLEOTIDE SEQUENCE [LARGE SCALE GENOMIC DNA]</scope>
    <source>
        <strain evidence="1 2">NCTC11179</strain>
    </source>
</reference>
<dbReference type="AlphaFoldDB" id="A0A378U7B3"/>
<dbReference type="Proteomes" id="UP000255024">
    <property type="component" value="Unassembled WGS sequence"/>
</dbReference>
<proteinExistence type="predicted"/>
<sequence length="32" mass="3857">MFKELFFVKEKILSLFNQTRTSTMVEVLYSLI</sequence>
<gene>
    <name evidence="1" type="ORF">NCTC11179_03608</name>
</gene>
<dbReference type="EMBL" id="UGQL01000002">
    <property type="protein sequence ID" value="STZ70083.1"/>
    <property type="molecule type" value="Genomic_DNA"/>
</dbReference>
<name>A0A378U7B3_MYROD</name>
<keyword evidence="2" id="KW-1185">Reference proteome</keyword>
<accession>A0A378U7B3</accession>